<feature type="compositionally biased region" description="Basic and acidic residues" evidence="1">
    <location>
        <begin position="379"/>
        <end position="395"/>
    </location>
</feature>
<protein>
    <submittedName>
        <fullName evidence="2">Uncharacterized protein</fullName>
    </submittedName>
</protein>
<evidence type="ECO:0000313" key="3">
    <source>
        <dbReference type="Proteomes" id="UP000077069"/>
    </source>
</evidence>
<accession>A0A177C726</accession>
<proteinExistence type="predicted"/>
<evidence type="ECO:0000256" key="1">
    <source>
        <dbReference type="SAM" id="MobiDB-lite"/>
    </source>
</evidence>
<dbReference type="Proteomes" id="UP000077069">
    <property type="component" value="Unassembled WGS sequence"/>
</dbReference>
<dbReference type="InParanoid" id="A0A177C726"/>
<name>A0A177C726_9PLEO</name>
<sequence>MLAGPPRLVSLVSVLVLFILAWSFLRLDSAPHSSFRFGKILSSTSPSSSLRGDPLDFGIPLRFKDGEPKPTGTNYTWSIVIPKTKKEDLKWLRGEIPEAKLVVYEVDNPNAEYKIPKNKGREAMVYLTYMIDQYDDLPDTTVFMHAHHHAWHNNNLLMQDALGMLKRLNHDRVARMGYMNVRCHHEPGCPDWIHMDRPGGDFDFFRKPEEIHWRKSIWEEIHPGAPIPSSLSGVCCAQFALSRERIRQVPIERLLHYRKWLLHTGMDDTYSGRVFEYIWHYIFTGHEVYCPAQNTCYCDGYGICFGGRQKYEEYENKQKERDKLFTEFDAIIKKSDKAKEEGKKEPALTEDETKELETLTKMIPEIDRWLEGKRKDAFERGEDEANRKEERESYDSSRIWDYGPPAGLVS</sequence>
<dbReference type="RefSeq" id="XP_018033919.1">
    <property type="nucleotide sequence ID" value="XM_018178795.1"/>
</dbReference>
<dbReference type="InterPro" id="IPR021838">
    <property type="entry name" value="DUF3431"/>
</dbReference>
<gene>
    <name evidence="2" type="ORF">CC84DRAFT_1165784</name>
</gene>
<dbReference type="PANTHER" id="PTHR37490">
    <property type="entry name" value="EXPRESSED PROTEIN"/>
    <property type="match status" value="1"/>
</dbReference>
<dbReference type="AlphaFoldDB" id="A0A177C726"/>
<dbReference type="OrthoDB" id="426718at2759"/>
<organism evidence="2 3">
    <name type="scientific">Paraphaeosphaeria sporulosa</name>
    <dbReference type="NCBI Taxonomy" id="1460663"/>
    <lineage>
        <taxon>Eukaryota</taxon>
        <taxon>Fungi</taxon>
        <taxon>Dikarya</taxon>
        <taxon>Ascomycota</taxon>
        <taxon>Pezizomycotina</taxon>
        <taxon>Dothideomycetes</taxon>
        <taxon>Pleosporomycetidae</taxon>
        <taxon>Pleosporales</taxon>
        <taxon>Massarineae</taxon>
        <taxon>Didymosphaeriaceae</taxon>
        <taxon>Paraphaeosphaeria</taxon>
    </lineage>
</organism>
<evidence type="ECO:0000313" key="2">
    <source>
        <dbReference type="EMBL" id="OAG03554.1"/>
    </source>
</evidence>
<dbReference type="GeneID" id="28762281"/>
<dbReference type="EMBL" id="KV441554">
    <property type="protein sequence ID" value="OAG03554.1"/>
    <property type="molecule type" value="Genomic_DNA"/>
</dbReference>
<dbReference type="Pfam" id="PF11913">
    <property type="entry name" value="DUF3431"/>
    <property type="match status" value="1"/>
</dbReference>
<dbReference type="STRING" id="1460663.A0A177C726"/>
<dbReference type="PANTHER" id="PTHR37490:SF3">
    <property type="entry name" value="DUF3431 DOMAIN CONTAINING PROTEIN"/>
    <property type="match status" value="1"/>
</dbReference>
<feature type="region of interest" description="Disordered" evidence="1">
    <location>
        <begin position="379"/>
        <end position="410"/>
    </location>
</feature>
<keyword evidence="3" id="KW-1185">Reference proteome</keyword>
<reference evidence="2 3" key="1">
    <citation type="submission" date="2016-05" db="EMBL/GenBank/DDBJ databases">
        <title>Comparative analysis of secretome profiles of manganese(II)-oxidizing ascomycete fungi.</title>
        <authorList>
            <consortium name="DOE Joint Genome Institute"/>
            <person name="Zeiner C.A."/>
            <person name="Purvine S.O."/>
            <person name="Zink E.M."/>
            <person name="Wu S."/>
            <person name="Pasa-Tolic L."/>
            <person name="Chaput D.L."/>
            <person name="Haridas S."/>
            <person name="Grigoriev I.V."/>
            <person name="Santelli C.M."/>
            <person name="Hansel C.M."/>
        </authorList>
    </citation>
    <scope>NUCLEOTIDE SEQUENCE [LARGE SCALE GENOMIC DNA]</scope>
    <source>
        <strain evidence="2 3">AP3s5-JAC2a</strain>
    </source>
</reference>